<comment type="cofactor">
    <cofactor evidence="1">
        <name>thiamine diphosphate</name>
        <dbReference type="ChEBI" id="CHEBI:58937"/>
    </cofactor>
</comment>
<dbReference type="InterPro" id="IPR029061">
    <property type="entry name" value="THDP-binding"/>
</dbReference>
<evidence type="ECO:0000256" key="2">
    <source>
        <dbReference type="ARBA" id="ARBA00023002"/>
    </source>
</evidence>
<dbReference type="Proteomes" id="UP000000759">
    <property type="component" value="Chromosome 2"/>
</dbReference>
<keyword evidence="2" id="KW-0560">Oxidoreductase</keyword>
<dbReference type="Gene3D" id="3.40.50.970">
    <property type="match status" value="2"/>
</dbReference>
<dbReference type="GO" id="GO:0007584">
    <property type="term" value="P:response to nutrient"/>
    <property type="evidence" value="ECO:0007669"/>
    <property type="project" value="TreeGrafter"/>
</dbReference>
<dbReference type="PANTHER" id="PTHR42980">
    <property type="entry name" value="2-OXOISOVALERATE DEHYDROGENASE SUBUNIT BETA-RELATED"/>
    <property type="match status" value="1"/>
</dbReference>
<sequence>MMATLFLHVEARIAALCGQCFFNIGPCGEETLSSARATTGRRIGTTLSPPWSQSTPTAYTRRASGQIASGPSPWLYTVFGISDNGLTISNSTGGNINTLFNDDPLVPVVRVHGNDMMDVYSKTQHVFDYARRQSAPAVVVYQNLVRRIGHAATYQQNAYLKGEQIKSMAEMQIMECALVQAEEVLSATTYITLLDKFQENAFAITVEEAKVTRDDMVQRVSAPLHPMSSISSILSPSNQTPNDMDAKPEVMREDDSVVYFGEGVRHGGYHLVTAGVAVFFSETHLRFSSGETSLLGAAKGFSQVGLTLIVEIPYAKYLDCGADTFAEIAAMNWLSNGQRPNGTAIRLQGFDRGVFGDVFCYSNGEDCVHGFRNAVRQTKAGRVVMPVDSAFLLNLHYLRGKDRAWERPYPLSDGTASIQDCDSVRRYGNTGTFAIVTYGNGVLNSSKARRTLWKQGKIANEDDRLSVS</sequence>
<dbReference type="KEGG" id="pti:PHATRDRAFT_43672"/>
<dbReference type="AlphaFoldDB" id="B7FT27"/>
<keyword evidence="3" id="KW-0732">Signal</keyword>
<dbReference type="SUPFAM" id="SSF52518">
    <property type="entry name" value="Thiamin diphosphate-binding fold (THDP-binding)"/>
    <property type="match status" value="2"/>
</dbReference>
<dbReference type="eggNOG" id="KOG1182">
    <property type="taxonomic scope" value="Eukaryota"/>
</dbReference>
<dbReference type="PANTHER" id="PTHR42980:SF1">
    <property type="entry name" value="2-OXOISOVALERATE DEHYDROGENASE SUBUNIT BETA, MITOCHONDRIAL"/>
    <property type="match status" value="1"/>
</dbReference>
<dbReference type="GO" id="GO:0016491">
    <property type="term" value="F:oxidoreductase activity"/>
    <property type="evidence" value="ECO:0007669"/>
    <property type="project" value="UniProtKB-KW"/>
</dbReference>
<reference evidence="5" key="2">
    <citation type="submission" date="2008-08" db="EMBL/GenBank/DDBJ databases">
        <authorList>
            <consortium name="Diatom Consortium"/>
            <person name="Grigoriev I."/>
            <person name="Grimwood J."/>
            <person name="Kuo A."/>
            <person name="Otillar R.P."/>
            <person name="Salamov A."/>
            <person name="Detter J.C."/>
            <person name="Lindquist E."/>
            <person name="Shapiro H."/>
            <person name="Lucas S."/>
            <person name="Glavina del Rio T."/>
            <person name="Pitluck S."/>
            <person name="Rokhsar D."/>
            <person name="Bowler C."/>
        </authorList>
    </citation>
    <scope>GENOME REANNOTATION</scope>
    <source>
        <strain evidence="5">CCAP 1055/1</strain>
    </source>
</reference>
<proteinExistence type="predicted"/>
<feature type="chain" id="PRO_5002855291" evidence="3">
    <location>
        <begin position="19"/>
        <end position="468"/>
    </location>
</feature>
<dbReference type="RefSeq" id="XP_002178087.1">
    <property type="nucleotide sequence ID" value="XM_002178051.1"/>
</dbReference>
<evidence type="ECO:0000256" key="3">
    <source>
        <dbReference type="SAM" id="SignalP"/>
    </source>
</evidence>
<accession>B7FT27</accession>
<name>B7FT27_PHATC</name>
<keyword evidence="5" id="KW-1185">Reference proteome</keyword>
<evidence type="ECO:0000313" key="5">
    <source>
        <dbReference type="Proteomes" id="UP000000759"/>
    </source>
</evidence>
<evidence type="ECO:0000256" key="1">
    <source>
        <dbReference type="ARBA" id="ARBA00001964"/>
    </source>
</evidence>
<evidence type="ECO:0000313" key="4">
    <source>
        <dbReference type="EMBL" id="EEC50901.1"/>
    </source>
</evidence>
<dbReference type="GeneID" id="7197518"/>
<organism evidence="4 5">
    <name type="scientific">Phaeodactylum tricornutum (strain CCAP 1055/1)</name>
    <dbReference type="NCBI Taxonomy" id="556484"/>
    <lineage>
        <taxon>Eukaryota</taxon>
        <taxon>Sar</taxon>
        <taxon>Stramenopiles</taxon>
        <taxon>Ochrophyta</taxon>
        <taxon>Bacillariophyta</taxon>
        <taxon>Bacillariophyceae</taxon>
        <taxon>Bacillariophycidae</taxon>
        <taxon>Naviculales</taxon>
        <taxon>Phaeodactylaceae</taxon>
        <taxon>Phaeodactylum</taxon>
    </lineage>
</organism>
<dbReference type="InParanoid" id="B7FT27"/>
<dbReference type="EMBL" id="CM000606">
    <property type="protein sequence ID" value="EEC50901.1"/>
    <property type="molecule type" value="Genomic_DNA"/>
</dbReference>
<dbReference type="GO" id="GO:0009083">
    <property type="term" value="P:branched-chain amino acid catabolic process"/>
    <property type="evidence" value="ECO:0007669"/>
    <property type="project" value="TreeGrafter"/>
</dbReference>
<protein>
    <submittedName>
        <fullName evidence="4">Uncharacterized protein</fullName>
    </submittedName>
</protein>
<gene>
    <name evidence="4" type="ORF">PHATRDRAFT_43672</name>
</gene>
<dbReference type="OrthoDB" id="192577at2759"/>
<dbReference type="PaxDb" id="2850-Phatr43672"/>
<feature type="signal peptide" evidence="3">
    <location>
        <begin position="1"/>
        <end position="18"/>
    </location>
</feature>
<reference evidence="4 5" key="1">
    <citation type="journal article" date="2008" name="Nature">
        <title>The Phaeodactylum genome reveals the evolutionary history of diatom genomes.</title>
        <authorList>
            <person name="Bowler C."/>
            <person name="Allen A.E."/>
            <person name="Badger J.H."/>
            <person name="Grimwood J."/>
            <person name="Jabbari K."/>
            <person name="Kuo A."/>
            <person name="Maheswari U."/>
            <person name="Martens C."/>
            <person name="Maumus F."/>
            <person name="Otillar R.P."/>
            <person name="Rayko E."/>
            <person name="Salamov A."/>
            <person name="Vandepoele K."/>
            <person name="Beszteri B."/>
            <person name="Gruber A."/>
            <person name="Heijde M."/>
            <person name="Katinka M."/>
            <person name="Mock T."/>
            <person name="Valentin K."/>
            <person name="Verret F."/>
            <person name="Berges J.A."/>
            <person name="Brownlee C."/>
            <person name="Cadoret J.P."/>
            <person name="Chiovitti A."/>
            <person name="Choi C.J."/>
            <person name="Coesel S."/>
            <person name="De Martino A."/>
            <person name="Detter J.C."/>
            <person name="Durkin C."/>
            <person name="Falciatore A."/>
            <person name="Fournet J."/>
            <person name="Haruta M."/>
            <person name="Huysman M.J."/>
            <person name="Jenkins B.D."/>
            <person name="Jiroutova K."/>
            <person name="Jorgensen R.E."/>
            <person name="Joubert Y."/>
            <person name="Kaplan A."/>
            <person name="Kroger N."/>
            <person name="Kroth P.G."/>
            <person name="La Roche J."/>
            <person name="Lindquist E."/>
            <person name="Lommer M."/>
            <person name="Martin-Jezequel V."/>
            <person name="Lopez P.J."/>
            <person name="Lucas S."/>
            <person name="Mangogna M."/>
            <person name="McGinnis K."/>
            <person name="Medlin L.K."/>
            <person name="Montsant A."/>
            <person name="Oudot-Le Secq M.P."/>
            <person name="Napoli C."/>
            <person name="Obornik M."/>
            <person name="Parker M.S."/>
            <person name="Petit J.L."/>
            <person name="Porcel B.M."/>
            <person name="Poulsen N."/>
            <person name="Robison M."/>
            <person name="Rychlewski L."/>
            <person name="Rynearson T.A."/>
            <person name="Schmutz J."/>
            <person name="Shapiro H."/>
            <person name="Siaut M."/>
            <person name="Stanley M."/>
            <person name="Sussman M.R."/>
            <person name="Taylor A.R."/>
            <person name="Vardi A."/>
            <person name="von Dassow P."/>
            <person name="Vyverman W."/>
            <person name="Willis A."/>
            <person name="Wyrwicz L.S."/>
            <person name="Rokhsar D.S."/>
            <person name="Weissenbach J."/>
            <person name="Armbrust E.V."/>
            <person name="Green B.R."/>
            <person name="Van de Peer Y."/>
            <person name="Grigoriev I.V."/>
        </authorList>
    </citation>
    <scope>NUCLEOTIDE SEQUENCE [LARGE SCALE GENOMIC DNA]</scope>
    <source>
        <strain evidence="4 5">CCAP 1055/1</strain>
    </source>
</reference>